<dbReference type="GO" id="GO:0008477">
    <property type="term" value="F:purine nucleosidase activity"/>
    <property type="evidence" value="ECO:0007669"/>
    <property type="project" value="TreeGrafter"/>
</dbReference>
<dbReference type="InterPro" id="IPR036452">
    <property type="entry name" value="Ribo_hydro-like"/>
</dbReference>
<dbReference type="GO" id="GO:0006508">
    <property type="term" value="P:proteolysis"/>
    <property type="evidence" value="ECO:0007669"/>
    <property type="project" value="InterPro"/>
</dbReference>
<protein>
    <submittedName>
        <fullName evidence="5">Inosine/uridine-preferring nucleoside hydrolase</fullName>
    </submittedName>
</protein>
<organism evidence="5 6">
    <name type="scientific">Kipferlia bialata</name>
    <dbReference type="NCBI Taxonomy" id="797122"/>
    <lineage>
        <taxon>Eukaryota</taxon>
        <taxon>Metamonada</taxon>
        <taxon>Carpediemonas-like organisms</taxon>
        <taxon>Kipferlia</taxon>
    </lineage>
</organism>
<dbReference type="SUPFAM" id="SSF53590">
    <property type="entry name" value="Nucleoside hydrolase"/>
    <property type="match status" value="1"/>
</dbReference>
<evidence type="ECO:0000259" key="4">
    <source>
        <dbReference type="Pfam" id="PF01156"/>
    </source>
</evidence>
<accession>A0A9K3CNY4</accession>
<sequence>MFISGASWGGLELVYKGSAVPLVRKSQICPEIHGETGLGGVDWAGVDEYLEVPETTEAPAMAMHRAVSQLPEGETLTLLVTGCMTNIALYLRQFPQDIPRVKVVCMGGVFRERGNTGSWAEFNAQIDPEALQVVLDSGAPLTMIPLDVTHTVLADEGVMKRIGEIGGGSKFSGVITQLLMFFADTYKNVFGFTDGPPVHDPVAAFYITHPEAFETVHVHVDVECEGTHTAGATCADWFGFGGKPANCTVALKVDTKAFWDEMIDALISIDKRTPLNEM</sequence>
<evidence type="ECO:0000256" key="3">
    <source>
        <dbReference type="ARBA" id="ARBA00023295"/>
    </source>
</evidence>
<dbReference type="PANTHER" id="PTHR12304">
    <property type="entry name" value="INOSINE-URIDINE PREFERRING NUCLEOSIDE HYDROLASE"/>
    <property type="match status" value="1"/>
</dbReference>
<dbReference type="PROSITE" id="PS00141">
    <property type="entry name" value="ASP_PROTEASE"/>
    <property type="match status" value="1"/>
</dbReference>
<evidence type="ECO:0000256" key="2">
    <source>
        <dbReference type="ARBA" id="ARBA00022801"/>
    </source>
</evidence>
<dbReference type="GO" id="GO:0006152">
    <property type="term" value="P:purine nucleoside catabolic process"/>
    <property type="evidence" value="ECO:0007669"/>
    <property type="project" value="TreeGrafter"/>
</dbReference>
<dbReference type="AlphaFoldDB" id="A0A9K3CNY4"/>
<dbReference type="EMBL" id="BDIP01000202">
    <property type="protein sequence ID" value="GIQ80604.1"/>
    <property type="molecule type" value="Genomic_DNA"/>
</dbReference>
<gene>
    <name evidence="5" type="ORF">KIPB_001430</name>
</gene>
<reference evidence="5 6" key="1">
    <citation type="journal article" date="2018" name="PLoS ONE">
        <title>The draft genome of Kipferlia bialata reveals reductive genome evolution in fornicate parasites.</title>
        <authorList>
            <person name="Tanifuji G."/>
            <person name="Takabayashi S."/>
            <person name="Kume K."/>
            <person name="Takagi M."/>
            <person name="Nakayama T."/>
            <person name="Kamikawa R."/>
            <person name="Inagaki Y."/>
            <person name="Hashimoto T."/>
        </authorList>
    </citation>
    <scope>NUCLEOTIDE SEQUENCE [LARGE SCALE GENOMIC DNA]</scope>
    <source>
        <strain evidence="5">NY0173</strain>
    </source>
</reference>
<dbReference type="PANTHER" id="PTHR12304:SF4">
    <property type="entry name" value="URIDINE NUCLEOSIDASE"/>
    <property type="match status" value="1"/>
</dbReference>
<keyword evidence="3" id="KW-0326">Glycosidase</keyword>
<dbReference type="Pfam" id="PF01156">
    <property type="entry name" value="IU_nuc_hydro"/>
    <property type="match status" value="1"/>
</dbReference>
<dbReference type="GO" id="GO:0005829">
    <property type="term" value="C:cytosol"/>
    <property type="evidence" value="ECO:0007669"/>
    <property type="project" value="TreeGrafter"/>
</dbReference>
<evidence type="ECO:0000256" key="1">
    <source>
        <dbReference type="ARBA" id="ARBA00009176"/>
    </source>
</evidence>
<dbReference type="InterPro" id="IPR023186">
    <property type="entry name" value="IUNH"/>
</dbReference>
<dbReference type="GO" id="GO:0004190">
    <property type="term" value="F:aspartic-type endopeptidase activity"/>
    <property type="evidence" value="ECO:0007669"/>
    <property type="project" value="InterPro"/>
</dbReference>
<comment type="similarity">
    <text evidence="1">Belongs to the IUNH family.</text>
</comment>
<feature type="domain" description="Inosine/uridine-preferring nucleoside hydrolase" evidence="4">
    <location>
        <begin position="14"/>
        <end position="260"/>
    </location>
</feature>
<dbReference type="Proteomes" id="UP000265618">
    <property type="component" value="Unassembled WGS sequence"/>
</dbReference>
<proteinExistence type="inferred from homology"/>
<evidence type="ECO:0000313" key="5">
    <source>
        <dbReference type="EMBL" id="GIQ80604.1"/>
    </source>
</evidence>
<keyword evidence="2 5" id="KW-0378">Hydrolase</keyword>
<keyword evidence="6" id="KW-1185">Reference proteome</keyword>
<name>A0A9K3CNY4_9EUKA</name>
<dbReference type="InterPro" id="IPR001910">
    <property type="entry name" value="Inosine/uridine_hydrolase_dom"/>
</dbReference>
<dbReference type="Gene3D" id="3.90.245.10">
    <property type="entry name" value="Ribonucleoside hydrolase-like"/>
    <property type="match status" value="1"/>
</dbReference>
<dbReference type="InterPro" id="IPR001969">
    <property type="entry name" value="Aspartic_peptidase_AS"/>
</dbReference>
<comment type="caution">
    <text evidence="5">The sequence shown here is derived from an EMBL/GenBank/DDBJ whole genome shotgun (WGS) entry which is preliminary data.</text>
</comment>
<evidence type="ECO:0000313" key="6">
    <source>
        <dbReference type="Proteomes" id="UP000265618"/>
    </source>
</evidence>
<dbReference type="OrthoDB" id="432381at2759"/>